<keyword evidence="1" id="KW-1133">Transmembrane helix</keyword>
<gene>
    <name evidence="2" type="ORF">BWY43_00763</name>
</gene>
<keyword evidence="1" id="KW-0812">Transmembrane</keyword>
<dbReference type="Proteomes" id="UP000485367">
    <property type="component" value="Unassembled WGS sequence"/>
</dbReference>
<name>A0A1V5SBM5_9BACT</name>
<evidence type="ECO:0000256" key="1">
    <source>
        <dbReference type="SAM" id="Phobius"/>
    </source>
</evidence>
<organism evidence="2">
    <name type="scientific">candidate division WS2 bacterium ADurb.Bin280</name>
    <dbReference type="NCBI Taxonomy" id="1852829"/>
    <lineage>
        <taxon>Bacteria</taxon>
        <taxon>candidate division WS2</taxon>
    </lineage>
</organism>
<comment type="caution">
    <text evidence="2">The sequence shown here is derived from an EMBL/GenBank/DDBJ whole genome shotgun (WGS) entry which is preliminary data.</text>
</comment>
<dbReference type="AlphaFoldDB" id="A0A1V5SBM5"/>
<sequence>MALSQENRESWRDVVPVLLLIYIPPVGAILMWIISRWSSLTKWIITAVVIMQLGILGYTSFNVYKFVRYQKYFAPVLAVQQALDIYGIQNGKYPTKLTELVPKYIEEIPGDKSITYNQSEEGKNYSLKATVEGKEVELRPSFTQLPQRD</sequence>
<dbReference type="EMBL" id="MWBO01000056">
    <property type="protein sequence ID" value="OQA51905.1"/>
    <property type="molecule type" value="Genomic_DNA"/>
</dbReference>
<accession>A0A1V5SBM5</accession>
<protein>
    <submittedName>
        <fullName evidence="2">Uncharacterized protein</fullName>
    </submittedName>
</protein>
<reference evidence="2" key="1">
    <citation type="submission" date="2017-02" db="EMBL/GenBank/DDBJ databases">
        <title>Delving into the versatile metabolic prowess of the omnipresent phylum Bacteroidetes.</title>
        <authorList>
            <person name="Nobu M.K."/>
            <person name="Mei R."/>
            <person name="Narihiro T."/>
            <person name="Kuroda K."/>
            <person name="Liu W.-T."/>
        </authorList>
    </citation>
    <scope>NUCLEOTIDE SEQUENCE</scope>
    <source>
        <strain evidence="2">ADurb.Bin280</strain>
    </source>
</reference>
<evidence type="ECO:0000313" key="2">
    <source>
        <dbReference type="EMBL" id="OQA51905.1"/>
    </source>
</evidence>
<proteinExistence type="predicted"/>
<feature type="transmembrane region" description="Helical" evidence="1">
    <location>
        <begin position="14"/>
        <end position="34"/>
    </location>
</feature>
<keyword evidence="1" id="KW-0472">Membrane</keyword>
<feature type="transmembrane region" description="Helical" evidence="1">
    <location>
        <begin position="40"/>
        <end position="61"/>
    </location>
</feature>